<dbReference type="EMBL" id="BGPR01004149">
    <property type="protein sequence ID" value="GBM96520.1"/>
    <property type="molecule type" value="Genomic_DNA"/>
</dbReference>
<dbReference type="OrthoDB" id="10066061at2759"/>
<comment type="caution">
    <text evidence="2">The sequence shown here is derived from an EMBL/GenBank/DDBJ whole genome shotgun (WGS) entry which is preliminary data.</text>
</comment>
<evidence type="ECO:0000313" key="2">
    <source>
        <dbReference type="EMBL" id="GBM96520.1"/>
    </source>
</evidence>
<name>A0A4Y2K2C5_ARAVE</name>
<accession>A0A4Y2K2C5</accession>
<dbReference type="PANTHER" id="PTHR47326:SF1">
    <property type="entry name" value="HTH PSQ-TYPE DOMAIN-CONTAINING PROTEIN"/>
    <property type="match status" value="1"/>
</dbReference>
<dbReference type="PANTHER" id="PTHR47326">
    <property type="entry name" value="TRANSPOSABLE ELEMENT TC3 TRANSPOSASE-LIKE PROTEIN"/>
    <property type="match status" value="1"/>
</dbReference>
<protein>
    <recommendedName>
        <fullName evidence="4">Transposase Tc1-like domain-containing protein</fullName>
    </recommendedName>
</protein>
<evidence type="ECO:0000256" key="1">
    <source>
        <dbReference type="SAM" id="MobiDB-lite"/>
    </source>
</evidence>
<feature type="region of interest" description="Disordered" evidence="1">
    <location>
        <begin position="1"/>
        <end position="58"/>
    </location>
</feature>
<reference evidence="2 3" key="1">
    <citation type="journal article" date="2019" name="Sci. Rep.">
        <title>Orb-weaving spider Araneus ventricosus genome elucidates the spidroin gene catalogue.</title>
        <authorList>
            <person name="Kono N."/>
            <person name="Nakamura H."/>
            <person name="Ohtoshi R."/>
            <person name="Moran D.A.P."/>
            <person name="Shinohara A."/>
            <person name="Yoshida Y."/>
            <person name="Fujiwara M."/>
            <person name="Mori M."/>
            <person name="Tomita M."/>
            <person name="Arakawa K."/>
        </authorList>
    </citation>
    <scope>NUCLEOTIDE SEQUENCE [LARGE SCALE GENOMIC DNA]</scope>
</reference>
<sequence>MKKKKDKFETNGTNQDGHRQRSGRPRTSTSFTSQERVLESYTETSKKSARQTSREIGISKSSVHHILRHHQWKSYIPTMVYAINEDDLDRKKQFCEGHLEKCEQDAQFSGEIV</sequence>
<keyword evidence="3" id="KW-1185">Reference proteome</keyword>
<organism evidence="2 3">
    <name type="scientific">Araneus ventricosus</name>
    <name type="common">Orbweaver spider</name>
    <name type="synonym">Epeira ventricosa</name>
    <dbReference type="NCBI Taxonomy" id="182803"/>
    <lineage>
        <taxon>Eukaryota</taxon>
        <taxon>Metazoa</taxon>
        <taxon>Ecdysozoa</taxon>
        <taxon>Arthropoda</taxon>
        <taxon>Chelicerata</taxon>
        <taxon>Arachnida</taxon>
        <taxon>Araneae</taxon>
        <taxon>Araneomorphae</taxon>
        <taxon>Entelegynae</taxon>
        <taxon>Araneoidea</taxon>
        <taxon>Araneidae</taxon>
        <taxon>Araneus</taxon>
    </lineage>
</organism>
<proteinExistence type="predicted"/>
<evidence type="ECO:0000313" key="3">
    <source>
        <dbReference type="Proteomes" id="UP000499080"/>
    </source>
</evidence>
<dbReference type="Proteomes" id="UP000499080">
    <property type="component" value="Unassembled WGS sequence"/>
</dbReference>
<gene>
    <name evidence="2" type="ORF">AVEN_68020_1</name>
</gene>
<evidence type="ECO:0008006" key="4">
    <source>
        <dbReference type="Google" id="ProtNLM"/>
    </source>
</evidence>
<dbReference type="AlphaFoldDB" id="A0A4Y2K2C5"/>
<feature type="compositionally biased region" description="Polar residues" evidence="1">
    <location>
        <begin position="25"/>
        <end position="35"/>
    </location>
</feature>